<dbReference type="Gene3D" id="3.30.2140.20">
    <property type="match status" value="1"/>
</dbReference>
<dbReference type="EMBL" id="JARKIB010000164">
    <property type="protein sequence ID" value="KAJ7729579.1"/>
    <property type="molecule type" value="Genomic_DNA"/>
</dbReference>
<dbReference type="GO" id="GO:0016407">
    <property type="term" value="F:acetyltransferase activity"/>
    <property type="evidence" value="ECO:0007669"/>
    <property type="project" value="InterPro"/>
</dbReference>
<dbReference type="InterPro" id="IPR001447">
    <property type="entry name" value="Arylamine_N-AcTrfase"/>
</dbReference>
<dbReference type="Pfam" id="PF00797">
    <property type="entry name" value="Acetyltransf_2"/>
    <property type="match status" value="1"/>
</dbReference>
<dbReference type="PANTHER" id="PTHR11786:SF0">
    <property type="entry name" value="ARYLAMINE N-ACETYLTRANSFERASE 4-RELATED"/>
    <property type="match status" value="1"/>
</dbReference>
<keyword evidence="3" id="KW-1185">Reference proteome</keyword>
<dbReference type="SUPFAM" id="SSF54001">
    <property type="entry name" value="Cysteine proteinases"/>
    <property type="match status" value="1"/>
</dbReference>
<sequence length="360" mass="40619">MPSRTEERGQLRGGLWIKRTPSVYTTGQVSEWLAKIKYPKINYPDDIISFEPSLESLTLLARLSITTFPFENTPMHYTADHTMDIAYDALYDRMVASSDGRGSYCFGLNRLFFQMIKALGFRVYAGAGRVNEEPPNVAPIFHAFCHMLLFVQPIEGSNKTYVVDVAAGPVRPILLEEGEMVMGASPSEHHLLTRNAHPHSSLESYPDAQGAEKLEWRLEYLRESDDPEQPTSSRVLYSFVEDEFFEADYAAFNYSVDGLHAGLFWENVVCTKFSFMTDAEVRAVDPSLTPTDLALLTPLNRHMVRMSLAGNKVRRHVGRESTVVRAVGTEGERAEALREFFGIGIKKKDLKHIEGREAEL</sequence>
<evidence type="ECO:0000256" key="1">
    <source>
        <dbReference type="ARBA" id="ARBA00006547"/>
    </source>
</evidence>
<dbReference type="Proteomes" id="UP001215598">
    <property type="component" value="Unassembled WGS sequence"/>
</dbReference>
<dbReference type="PANTHER" id="PTHR11786">
    <property type="entry name" value="N-HYDROXYARYLAMINE O-ACETYLTRANSFERASE"/>
    <property type="match status" value="1"/>
</dbReference>
<dbReference type="InterPro" id="IPR038765">
    <property type="entry name" value="Papain-like_cys_pep_sf"/>
</dbReference>
<proteinExistence type="inferred from homology"/>
<protein>
    <recommendedName>
        <fullName evidence="4">Arylamine N-acetyltransferase</fullName>
    </recommendedName>
</protein>
<comment type="similarity">
    <text evidence="1">Belongs to the arylamine N-acetyltransferase family.</text>
</comment>
<accession>A0AAD7HXM2</accession>
<evidence type="ECO:0008006" key="4">
    <source>
        <dbReference type="Google" id="ProtNLM"/>
    </source>
</evidence>
<reference evidence="2" key="1">
    <citation type="submission" date="2023-03" db="EMBL/GenBank/DDBJ databases">
        <title>Massive genome expansion in bonnet fungi (Mycena s.s.) driven by repeated elements and novel gene families across ecological guilds.</title>
        <authorList>
            <consortium name="Lawrence Berkeley National Laboratory"/>
            <person name="Harder C.B."/>
            <person name="Miyauchi S."/>
            <person name="Viragh M."/>
            <person name="Kuo A."/>
            <person name="Thoen E."/>
            <person name="Andreopoulos B."/>
            <person name="Lu D."/>
            <person name="Skrede I."/>
            <person name="Drula E."/>
            <person name="Henrissat B."/>
            <person name="Morin E."/>
            <person name="Kohler A."/>
            <person name="Barry K."/>
            <person name="LaButti K."/>
            <person name="Morin E."/>
            <person name="Salamov A."/>
            <person name="Lipzen A."/>
            <person name="Mereny Z."/>
            <person name="Hegedus B."/>
            <person name="Baldrian P."/>
            <person name="Stursova M."/>
            <person name="Weitz H."/>
            <person name="Taylor A."/>
            <person name="Grigoriev I.V."/>
            <person name="Nagy L.G."/>
            <person name="Martin F."/>
            <person name="Kauserud H."/>
        </authorList>
    </citation>
    <scope>NUCLEOTIDE SEQUENCE</scope>
    <source>
        <strain evidence="2">CBHHK182m</strain>
    </source>
</reference>
<evidence type="ECO:0000313" key="2">
    <source>
        <dbReference type="EMBL" id="KAJ7729579.1"/>
    </source>
</evidence>
<gene>
    <name evidence="2" type="ORF">B0H16DRAFT_226193</name>
</gene>
<name>A0AAD7HXM2_9AGAR</name>
<dbReference type="InterPro" id="IPR053710">
    <property type="entry name" value="Arylamine_NAT_domain_sf"/>
</dbReference>
<organism evidence="2 3">
    <name type="scientific">Mycena metata</name>
    <dbReference type="NCBI Taxonomy" id="1033252"/>
    <lineage>
        <taxon>Eukaryota</taxon>
        <taxon>Fungi</taxon>
        <taxon>Dikarya</taxon>
        <taxon>Basidiomycota</taxon>
        <taxon>Agaricomycotina</taxon>
        <taxon>Agaricomycetes</taxon>
        <taxon>Agaricomycetidae</taxon>
        <taxon>Agaricales</taxon>
        <taxon>Marasmiineae</taxon>
        <taxon>Mycenaceae</taxon>
        <taxon>Mycena</taxon>
    </lineage>
</organism>
<dbReference type="AlphaFoldDB" id="A0AAD7HXM2"/>
<comment type="caution">
    <text evidence="2">The sequence shown here is derived from an EMBL/GenBank/DDBJ whole genome shotgun (WGS) entry which is preliminary data.</text>
</comment>
<evidence type="ECO:0000313" key="3">
    <source>
        <dbReference type="Proteomes" id="UP001215598"/>
    </source>
</evidence>